<feature type="non-terminal residue" evidence="1">
    <location>
        <position position="1"/>
    </location>
</feature>
<comment type="caution">
    <text evidence="1">The sequence shown here is derived from an EMBL/GenBank/DDBJ whole genome shotgun (WGS) entry which is preliminary data.</text>
</comment>
<evidence type="ECO:0000313" key="2">
    <source>
        <dbReference type="Proteomes" id="UP000789901"/>
    </source>
</evidence>
<reference evidence="1 2" key="1">
    <citation type="submission" date="2021-06" db="EMBL/GenBank/DDBJ databases">
        <authorList>
            <person name="Kallberg Y."/>
            <person name="Tangrot J."/>
            <person name="Rosling A."/>
        </authorList>
    </citation>
    <scope>NUCLEOTIDE SEQUENCE [LARGE SCALE GENOMIC DNA]</scope>
    <source>
        <strain evidence="1 2">120-4 pot B 10/14</strain>
    </source>
</reference>
<proteinExistence type="predicted"/>
<protein>
    <submittedName>
        <fullName evidence="1">18271_t:CDS:1</fullName>
    </submittedName>
</protein>
<dbReference type="Proteomes" id="UP000789901">
    <property type="component" value="Unassembled WGS sequence"/>
</dbReference>
<keyword evidence="2" id="KW-1185">Reference proteome</keyword>
<sequence>YLFVNIQETLLFPGAYLYNRCLRIAEKWHLHQFVVIDDRHELDGLPLRAESSPPLMAKQNCDEKVTAFDDQRDYLPSHFQATSTVLDDRRGMCGKFKKMTMKFLNGPVKKKCTAI</sequence>
<organism evidence="1 2">
    <name type="scientific">Gigaspora margarita</name>
    <dbReference type="NCBI Taxonomy" id="4874"/>
    <lineage>
        <taxon>Eukaryota</taxon>
        <taxon>Fungi</taxon>
        <taxon>Fungi incertae sedis</taxon>
        <taxon>Mucoromycota</taxon>
        <taxon>Glomeromycotina</taxon>
        <taxon>Glomeromycetes</taxon>
        <taxon>Diversisporales</taxon>
        <taxon>Gigasporaceae</taxon>
        <taxon>Gigaspora</taxon>
    </lineage>
</organism>
<dbReference type="EMBL" id="CAJVQB010017043">
    <property type="protein sequence ID" value="CAG8782480.1"/>
    <property type="molecule type" value="Genomic_DNA"/>
</dbReference>
<gene>
    <name evidence="1" type="ORF">GMARGA_LOCUS19929</name>
</gene>
<accession>A0ABN7VKR6</accession>
<name>A0ABN7VKR6_GIGMA</name>
<evidence type="ECO:0000313" key="1">
    <source>
        <dbReference type="EMBL" id="CAG8782480.1"/>
    </source>
</evidence>